<keyword evidence="6 15" id="KW-0436">Ligase</keyword>
<dbReference type="InterPro" id="IPR005147">
    <property type="entry name" value="tRNA_synthase_B5-dom"/>
</dbReference>
<protein>
    <recommendedName>
        <fullName evidence="15">Phenylalanine--tRNA ligase beta subunit</fullName>
        <ecNumber evidence="15">6.1.1.20</ecNumber>
    </recommendedName>
    <alternativeName>
        <fullName evidence="15">Phenylalanyl-tRNA synthetase beta subunit</fullName>
        <shortName evidence="15">PheRS</shortName>
    </alternativeName>
</protein>
<feature type="binding site" evidence="15">
    <location>
        <position position="455"/>
    </location>
    <ligand>
        <name>Mg(2+)</name>
        <dbReference type="ChEBI" id="CHEBI:18420"/>
        <note>shared with alpha subunit</note>
    </ligand>
</feature>
<keyword evidence="12 15" id="KW-0648">Protein biosynthesis</keyword>
<dbReference type="PROSITE" id="PS51483">
    <property type="entry name" value="B5"/>
    <property type="match status" value="1"/>
</dbReference>
<comment type="subcellular location">
    <subcellularLocation>
        <location evidence="1 15">Cytoplasm</location>
    </subcellularLocation>
</comment>
<comment type="cofactor">
    <cofactor evidence="15">
        <name>Mg(2+)</name>
        <dbReference type="ChEBI" id="CHEBI:18420"/>
    </cofactor>
    <text evidence="15">Binds 2 magnesium ions per tetramer.</text>
</comment>
<dbReference type="Pfam" id="PF03484">
    <property type="entry name" value="B5"/>
    <property type="match status" value="1"/>
</dbReference>
<dbReference type="InterPro" id="IPR005121">
    <property type="entry name" value="Fdx_antiC-bd"/>
</dbReference>
<dbReference type="Pfam" id="PF17759">
    <property type="entry name" value="tRNA_synthFbeta"/>
    <property type="match status" value="1"/>
</dbReference>
<keyword evidence="5 16" id="KW-0820">tRNA-binding</keyword>
<dbReference type="InterPro" id="IPR045864">
    <property type="entry name" value="aa-tRNA-synth_II/BPL/LPL"/>
</dbReference>
<keyword evidence="4 15" id="KW-0963">Cytoplasm</keyword>
<dbReference type="SUPFAM" id="SSF50249">
    <property type="entry name" value="Nucleic acid-binding proteins"/>
    <property type="match status" value="1"/>
</dbReference>
<dbReference type="Gene3D" id="3.30.70.380">
    <property type="entry name" value="Ferrodoxin-fold anticodon-binding domain"/>
    <property type="match status" value="1"/>
</dbReference>
<dbReference type="GO" id="GO:0000049">
    <property type="term" value="F:tRNA binding"/>
    <property type="evidence" value="ECO:0007669"/>
    <property type="project" value="UniProtKB-UniRule"/>
</dbReference>
<evidence type="ECO:0000259" key="17">
    <source>
        <dbReference type="PROSITE" id="PS50886"/>
    </source>
</evidence>
<feature type="domain" description="B5" evidence="19">
    <location>
        <begin position="401"/>
        <end position="477"/>
    </location>
</feature>
<dbReference type="OrthoDB" id="9805455at2"/>
<gene>
    <name evidence="15" type="primary">pheT</name>
    <name evidence="20" type="ORF">SAMN02745124_04113</name>
</gene>
<evidence type="ECO:0000256" key="9">
    <source>
        <dbReference type="ARBA" id="ARBA00022840"/>
    </source>
</evidence>
<evidence type="ECO:0000259" key="18">
    <source>
        <dbReference type="PROSITE" id="PS51447"/>
    </source>
</evidence>
<keyword evidence="9 15" id="KW-0067">ATP-binding</keyword>
<feature type="binding site" evidence="15">
    <location>
        <position position="461"/>
    </location>
    <ligand>
        <name>Mg(2+)</name>
        <dbReference type="ChEBI" id="CHEBI:18420"/>
        <note>shared with alpha subunit</note>
    </ligand>
</feature>
<evidence type="ECO:0000256" key="6">
    <source>
        <dbReference type="ARBA" id="ARBA00022598"/>
    </source>
</evidence>
<keyword evidence="11 16" id="KW-0694">RNA-binding</keyword>
<proteinExistence type="inferred from homology"/>
<dbReference type="SUPFAM" id="SSF56037">
    <property type="entry name" value="PheT/TilS domain"/>
    <property type="match status" value="1"/>
</dbReference>
<dbReference type="CDD" id="cd02796">
    <property type="entry name" value="tRNA_bind_bactPheRS"/>
    <property type="match status" value="1"/>
</dbReference>
<dbReference type="PROSITE" id="PS50886">
    <property type="entry name" value="TRBD"/>
    <property type="match status" value="1"/>
</dbReference>
<dbReference type="PANTHER" id="PTHR10947:SF0">
    <property type="entry name" value="PHENYLALANINE--TRNA LIGASE BETA SUBUNIT"/>
    <property type="match status" value="1"/>
</dbReference>
<evidence type="ECO:0000256" key="2">
    <source>
        <dbReference type="ARBA" id="ARBA00008653"/>
    </source>
</evidence>
<dbReference type="Proteomes" id="UP000184139">
    <property type="component" value="Unassembled WGS sequence"/>
</dbReference>
<dbReference type="GO" id="GO:0009328">
    <property type="term" value="C:phenylalanine-tRNA ligase complex"/>
    <property type="evidence" value="ECO:0007669"/>
    <property type="project" value="TreeGrafter"/>
</dbReference>
<dbReference type="InterPro" id="IPR012340">
    <property type="entry name" value="NA-bd_OB-fold"/>
</dbReference>
<dbReference type="InterPro" id="IPR033714">
    <property type="entry name" value="tRNA_bind_bactPheRS"/>
</dbReference>
<dbReference type="GO" id="GO:0006432">
    <property type="term" value="P:phenylalanyl-tRNA aminoacylation"/>
    <property type="evidence" value="ECO:0007669"/>
    <property type="project" value="UniProtKB-UniRule"/>
</dbReference>
<dbReference type="AlphaFoldDB" id="A0A1M5YJU8"/>
<evidence type="ECO:0000256" key="7">
    <source>
        <dbReference type="ARBA" id="ARBA00022723"/>
    </source>
</evidence>
<keyword evidence="13 15" id="KW-0030">Aminoacyl-tRNA synthetase</keyword>
<dbReference type="GO" id="GO:0004826">
    <property type="term" value="F:phenylalanine-tRNA ligase activity"/>
    <property type="evidence" value="ECO:0007669"/>
    <property type="project" value="UniProtKB-UniRule"/>
</dbReference>
<evidence type="ECO:0000256" key="14">
    <source>
        <dbReference type="ARBA" id="ARBA00049255"/>
    </source>
</evidence>
<evidence type="ECO:0000256" key="15">
    <source>
        <dbReference type="HAMAP-Rule" id="MF_00283"/>
    </source>
</evidence>
<dbReference type="CDD" id="cd00769">
    <property type="entry name" value="PheRS_beta_core"/>
    <property type="match status" value="1"/>
</dbReference>
<evidence type="ECO:0000256" key="13">
    <source>
        <dbReference type="ARBA" id="ARBA00023146"/>
    </source>
</evidence>
<dbReference type="InterPro" id="IPR036690">
    <property type="entry name" value="Fdx_antiC-bd_sf"/>
</dbReference>
<dbReference type="Pfam" id="PF03483">
    <property type="entry name" value="B3_4"/>
    <property type="match status" value="1"/>
</dbReference>
<dbReference type="Pfam" id="PF03147">
    <property type="entry name" value="FDX-ACB"/>
    <property type="match status" value="1"/>
</dbReference>
<dbReference type="SUPFAM" id="SSF55681">
    <property type="entry name" value="Class II aaRS and biotin synthetases"/>
    <property type="match status" value="1"/>
</dbReference>
<dbReference type="RefSeq" id="WP_073379075.1">
    <property type="nucleotide sequence ID" value="NZ_FQXS01000040.1"/>
</dbReference>
<dbReference type="SMART" id="SM00896">
    <property type="entry name" value="FDX-ACB"/>
    <property type="match status" value="1"/>
</dbReference>
<dbReference type="InterPro" id="IPR005146">
    <property type="entry name" value="B3/B4_tRNA-bd"/>
</dbReference>
<evidence type="ECO:0000256" key="8">
    <source>
        <dbReference type="ARBA" id="ARBA00022741"/>
    </source>
</evidence>
<dbReference type="InterPro" id="IPR002547">
    <property type="entry name" value="tRNA-bd_dom"/>
</dbReference>
<reference evidence="20 21" key="1">
    <citation type="submission" date="2016-11" db="EMBL/GenBank/DDBJ databases">
        <authorList>
            <person name="Jaros S."/>
            <person name="Januszkiewicz K."/>
            <person name="Wedrychowicz H."/>
        </authorList>
    </citation>
    <scope>NUCLEOTIDE SEQUENCE [LARGE SCALE GENOMIC DNA]</scope>
    <source>
        <strain evidence="20 21">DSM 9705</strain>
    </source>
</reference>
<dbReference type="Gene3D" id="3.30.930.10">
    <property type="entry name" value="Bira Bifunctional Protein, Domain 2"/>
    <property type="match status" value="1"/>
</dbReference>
<dbReference type="GO" id="GO:0000287">
    <property type="term" value="F:magnesium ion binding"/>
    <property type="evidence" value="ECO:0007669"/>
    <property type="project" value="UniProtKB-UniRule"/>
</dbReference>
<evidence type="ECO:0000259" key="19">
    <source>
        <dbReference type="PROSITE" id="PS51483"/>
    </source>
</evidence>
<dbReference type="InterPro" id="IPR041616">
    <property type="entry name" value="PheRS_beta_core"/>
</dbReference>
<dbReference type="Gene3D" id="2.40.50.140">
    <property type="entry name" value="Nucleic acid-binding proteins"/>
    <property type="match status" value="1"/>
</dbReference>
<dbReference type="EC" id="6.1.1.20" evidence="15"/>
<keyword evidence="8 15" id="KW-0547">Nucleotide-binding</keyword>
<dbReference type="InterPro" id="IPR009061">
    <property type="entry name" value="DNA-bd_dom_put_sf"/>
</dbReference>
<accession>A0A1M5YJU8</accession>
<dbReference type="InterPro" id="IPR020825">
    <property type="entry name" value="Phe-tRNA_synthase-like_B3/B4"/>
</dbReference>
<evidence type="ECO:0000313" key="20">
    <source>
        <dbReference type="EMBL" id="SHI12198.1"/>
    </source>
</evidence>
<dbReference type="Gene3D" id="3.50.40.10">
    <property type="entry name" value="Phenylalanyl-trna Synthetase, Chain B, domain 3"/>
    <property type="match status" value="1"/>
</dbReference>
<keyword evidence="10 15" id="KW-0460">Magnesium</keyword>
<dbReference type="InterPro" id="IPR045060">
    <property type="entry name" value="Phe-tRNA-ligase_IIc_bsu"/>
</dbReference>
<evidence type="ECO:0000256" key="16">
    <source>
        <dbReference type="PROSITE-ProRule" id="PRU00209"/>
    </source>
</evidence>
<evidence type="ECO:0000256" key="5">
    <source>
        <dbReference type="ARBA" id="ARBA00022555"/>
    </source>
</evidence>
<evidence type="ECO:0000256" key="10">
    <source>
        <dbReference type="ARBA" id="ARBA00022842"/>
    </source>
</evidence>
<dbReference type="FunFam" id="3.30.70.380:FF:000001">
    <property type="entry name" value="Phenylalanine--tRNA ligase beta subunit"/>
    <property type="match status" value="1"/>
</dbReference>
<dbReference type="NCBIfam" id="NF045760">
    <property type="entry name" value="YtpR"/>
    <property type="match status" value="1"/>
</dbReference>
<dbReference type="PROSITE" id="PS51447">
    <property type="entry name" value="FDX_ACB"/>
    <property type="match status" value="1"/>
</dbReference>
<organism evidence="20 21">
    <name type="scientific">Desulfofustis glycolicus DSM 9705</name>
    <dbReference type="NCBI Taxonomy" id="1121409"/>
    <lineage>
        <taxon>Bacteria</taxon>
        <taxon>Pseudomonadati</taxon>
        <taxon>Thermodesulfobacteriota</taxon>
        <taxon>Desulfobulbia</taxon>
        <taxon>Desulfobulbales</taxon>
        <taxon>Desulfocapsaceae</taxon>
        <taxon>Desulfofustis</taxon>
    </lineage>
</organism>
<dbReference type="HAMAP" id="MF_00283">
    <property type="entry name" value="Phe_tRNA_synth_beta1"/>
    <property type="match status" value="1"/>
</dbReference>
<dbReference type="SUPFAM" id="SSF46955">
    <property type="entry name" value="Putative DNA-binding domain"/>
    <property type="match status" value="1"/>
</dbReference>
<evidence type="ECO:0000256" key="11">
    <source>
        <dbReference type="ARBA" id="ARBA00022884"/>
    </source>
</evidence>
<feature type="domain" description="TRNA-binding" evidence="17">
    <location>
        <begin position="40"/>
        <end position="148"/>
    </location>
</feature>
<dbReference type="FunFam" id="2.40.50.140:FF:000045">
    <property type="entry name" value="Phenylalanine--tRNA ligase beta subunit"/>
    <property type="match status" value="1"/>
</dbReference>
<sequence length="813" mass="88470">MKFTYNWLQEYAPLDGISPARLADQLTMLGLEVDSVAPLFSELADLITGKVLASGPHPNADKLSLCRVAVGEQELQIVCGAPNVRAGLTVVVALPGTTLPGDVKIKKSKVRGIESQGMICSERELGLGDDHSGIMELADDIPSGASFLEHSGLQDTLIEVDLTPNRPDCASVIGIAREAAGINRRQLQVPYRDSQLGGTSSSFSVTVESPELCPRYAGRLITGVTIGPSPWWLKRRLLAIGLRPVNNVVDVTNLVMLEYGQPLHAFDFNKLAGRQIVVRTPRDGETSFTALDHVKRDLTPDMLLICDAETPVGIAGIMGGLDSEVSESTSEVLLESAYFNPVSIRKTARRLGLATDASYRFERGVDPDGTIAAMERAVSLICQVAGGTAEPGGIDVDNRGPGPGPLTLRVSRTAELLGIELDARQIVELLTSIEIGCTITDDDTISVTPPSFRVDLEREADLIEEVARLTGYDEIPVTLPSVDLSYPEQDHERLERFRASTVMNEAGFNEAINYSFVSSGYDDKLRLATGDGRRRHVAILNPLTEDQDVMRTSLLPGLLENIKRNLRFEQSSARLFEIGKLYVPAPGSSLPHEPTQIAGLLVGNRHGGQTPLHFPPQEVDIYDAKGGVETLLAGLRLPLDGDDAIELVPEAPESVEPFAEPAYALAVRHGERRLGTVGRIRADVLRDIGIKREVYYFDLDFSALCTIEPQTRSFRALPIYPSVKRDIALVVPITTPAGELVKTVLSSREKLVEQCDVFDVYQGNKIGDGRKSVALTITYRSDTKTLTEKQVEKAHARLVQSLTDTFGGSLREE</sequence>
<dbReference type="SMART" id="SM00873">
    <property type="entry name" value="B3_4"/>
    <property type="match status" value="1"/>
</dbReference>
<keyword evidence="21" id="KW-1185">Reference proteome</keyword>
<dbReference type="STRING" id="1121409.SAMN02745124_04113"/>
<dbReference type="SUPFAM" id="SSF54991">
    <property type="entry name" value="Anticodon-binding domain of PheRS"/>
    <property type="match status" value="1"/>
</dbReference>
<dbReference type="SMART" id="SM00874">
    <property type="entry name" value="B5"/>
    <property type="match status" value="1"/>
</dbReference>
<dbReference type="PANTHER" id="PTHR10947">
    <property type="entry name" value="PHENYLALANYL-TRNA SYNTHETASE BETA CHAIN AND LEUCINE-RICH REPEAT-CONTAINING PROTEIN 47"/>
    <property type="match status" value="1"/>
</dbReference>
<evidence type="ECO:0000256" key="1">
    <source>
        <dbReference type="ARBA" id="ARBA00004496"/>
    </source>
</evidence>
<dbReference type="NCBIfam" id="TIGR00472">
    <property type="entry name" value="pheT_bact"/>
    <property type="match status" value="1"/>
</dbReference>
<feature type="domain" description="FDX-ACB" evidence="18">
    <location>
        <begin position="718"/>
        <end position="811"/>
    </location>
</feature>
<feature type="binding site" evidence="15">
    <location>
        <position position="464"/>
    </location>
    <ligand>
        <name>Mg(2+)</name>
        <dbReference type="ChEBI" id="CHEBI:18420"/>
        <note>shared with alpha subunit</note>
    </ligand>
</feature>
<feature type="binding site" evidence="15">
    <location>
        <position position="465"/>
    </location>
    <ligand>
        <name>Mg(2+)</name>
        <dbReference type="ChEBI" id="CHEBI:18420"/>
        <note>shared with alpha subunit</note>
    </ligand>
</feature>
<evidence type="ECO:0000256" key="12">
    <source>
        <dbReference type="ARBA" id="ARBA00022917"/>
    </source>
</evidence>
<evidence type="ECO:0000313" key="21">
    <source>
        <dbReference type="Proteomes" id="UP000184139"/>
    </source>
</evidence>
<comment type="catalytic activity">
    <reaction evidence="14 15">
        <text>tRNA(Phe) + L-phenylalanine + ATP = L-phenylalanyl-tRNA(Phe) + AMP + diphosphate + H(+)</text>
        <dbReference type="Rhea" id="RHEA:19413"/>
        <dbReference type="Rhea" id="RHEA-COMP:9668"/>
        <dbReference type="Rhea" id="RHEA-COMP:9699"/>
        <dbReference type="ChEBI" id="CHEBI:15378"/>
        <dbReference type="ChEBI" id="CHEBI:30616"/>
        <dbReference type="ChEBI" id="CHEBI:33019"/>
        <dbReference type="ChEBI" id="CHEBI:58095"/>
        <dbReference type="ChEBI" id="CHEBI:78442"/>
        <dbReference type="ChEBI" id="CHEBI:78531"/>
        <dbReference type="ChEBI" id="CHEBI:456215"/>
        <dbReference type="EC" id="6.1.1.20"/>
    </reaction>
</comment>
<dbReference type="GO" id="GO:0005524">
    <property type="term" value="F:ATP binding"/>
    <property type="evidence" value="ECO:0007669"/>
    <property type="project" value="UniProtKB-UniRule"/>
</dbReference>
<name>A0A1M5YJU8_9BACT</name>
<dbReference type="EMBL" id="FQXS01000040">
    <property type="protein sequence ID" value="SHI12198.1"/>
    <property type="molecule type" value="Genomic_DNA"/>
</dbReference>
<comment type="subunit">
    <text evidence="3 15">Tetramer of two alpha and two beta subunits.</text>
</comment>
<evidence type="ECO:0000256" key="3">
    <source>
        <dbReference type="ARBA" id="ARBA00011209"/>
    </source>
</evidence>
<dbReference type="FunFam" id="3.50.40.10:FF:000001">
    <property type="entry name" value="Phenylalanine--tRNA ligase beta subunit"/>
    <property type="match status" value="1"/>
</dbReference>
<dbReference type="InterPro" id="IPR004532">
    <property type="entry name" value="Phe-tRNA-ligase_IIc_bsu_bact"/>
</dbReference>
<comment type="similarity">
    <text evidence="2 15">Belongs to the phenylalanyl-tRNA synthetase beta subunit family. Type 1 subfamily.</text>
</comment>
<keyword evidence="7 15" id="KW-0479">Metal-binding</keyword>
<dbReference type="Gene3D" id="3.30.56.10">
    <property type="match status" value="2"/>
</dbReference>
<evidence type="ECO:0000256" key="4">
    <source>
        <dbReference type="ARBA" id="ARBA00022490"/>
    </source>
</evidence>
<dbReference type="Pfam" id="PF01588">
    <property type="entry name" value="tRNA_bind"/>
    <property type="match status" value="1"/>
</dbReference>